<evidence type="ECO:0000313" key="1">
    <source>
        <dbReference type="EMBL" id="KAH6924884.1"/>
    </source>
</evidence>
<keyword evidence="2" id="KW-1185">Reference proteome</keyword>
<dbReference type="EMBL" id="CM023488">
    <property type="protein sequence ID" value="KAH6924884.1"/>
    <property type="molecule type" value="Genomic_DNA"/>
</dbReference>
<comment type="caution">
    <text evidence="1">The sequence shown here is derived from an EMBL/GenBank/DDBJ whole genome shotgun (WGS) entry which is preliminary data.</text>
</comment>
<sequence>MLKLWTKMLKRSAWNHQRCSKCKPTIDHFKVTMTKARGTMVMPASGLKHAVFVVVDAGTWLGCATARKYCRSCKLDSQCKNKDSRASNIEQER</sequence>
<proteinExistence type="predicted"/>
<name>A0ACB7RSR2_HYAAI</name>
<accession>A0ACB7RSR2</accession>
<reference evidence="1" key="1">
    <citation type="submission" date="2020-05" db="EMBL/GenBank/DDBJ databases">
        <title>Large-scale comparative analyses of tick genomes elucidate their genetic diversity and vector capacities.</title>
        <authorList>
            <person name="Jia N."/>
            <person name="Wang J."/>
            <person name="Shi W."/>
            <person name="Du L."/>
            <person name="Sun Y."/>
            <person name="Zhan W."/>
            <person name="Jiang J."/>
            <person name="Wang Q."/>
            <person name="Zhang B."/>
            <person name="Ji P."/>
            <person name="Sakyi L.B."/>
            <person name="Cui X."/>
            <person name="Yuan T."/>
            <person name="Jiang B."/>
            <person name="Yang W."/>
            <person name="Lam T.T.-Y."/>
            <person name="Chang Q."/>
            <person name="Ding S."/>
            <person name="Wang X."/>
            <person name="Zhu J."/>
            <person name="Ruan X."/>
            <person name="Zhao L."/>
            <person name="Wei J."/>
            <person name="Que T."/>
            <person name="Du C."/>
            <person name="Cheng J."/>
            <person name="Dai P."/>
            <person name="Han X."/>
            <person name="Huang E."/>
            <person name="Gao Y."/>
            <person name="Liu J."/>
            <person name="Shao H."/>
            <person name="Ye R."/>
            <person name="Li L."/>
            <person name="Wei W."/>
            <person name="Wang X."/>
            <person name="Wang C."/>
            <person name="Yang T."/>
            <person name="Huo Q."/>
            <person name="Li W."/>
            <person name="Guo W."/>
            <person name="Chen H."/>
            <person name="Zhou L."/>
            <person name="Ni X."/>
            <person name="Tian J."/>
            <person name="Zhou Y."/>
            <person name="Sheng Y."/>
            <person name="Liu T."/>
            <person name="Pan Y."/>
            <person name="Xia L."/>
            <person name="Li J."/>
            <person name="Zhao F."/>
            <person name="Cao W."/>
        </authorList>
    </citation>
    <scope>NUCLEOTIDE SEQUENCE</scope>
    <source>
        <strain evidence="1">Hyas-2018</strain>
    </source>
</reference>
<evidence type="ECO:0000313" key="2">
    <source>
        <dbReference type="Proteomes" id="UP000821845"/>
    </source>
</evidence>
<protein>
    <submittedName>
        <fullName evidence="1">Uncharacterized protein</fullName>
    </submittedName>
</protein>
<gene>
    <name evidence="1" type="ORF">HPB50_025899</name>
</gene>
<dbReference type="Proteomes" id="UP000821845">
    <property type="component" value="Chromosome 8"/>
</dbReference>
<organism evidence="1 2">
    <name type="scientific">Hyalomma asiaticum</name>
    <name type="common">Tick</name>
    <dbReference type="NCBI Taxonomy" id="266040"/>
    <lineage>
        <taxon>Eukaryota</taxon>
        <taxon>Metazoa</taxon>
        <taxon>Ecdysozoa</taxon>
        <taxon>Arthropoda</taxon>
        <taxon>Chelicerata</taxon>
        <taxon>Arachnida</taxon>
        <taxon>Acari</taxon>
        <taxon>Parasitiformes</taxon>
        <taxon>Ixodida</taxon>
        <taxon>Ixodoidea</taxon>
        <taxon>Ixodidae</taxon>
        <taxon>Hyalomminae</taxon>
        <taxon>Hyalomma</taxon>
    </lineage>
</organism>